<dbReference type="Pfam" id="PF13579">
    <property type="entry name" value="Glyco_trans_4_4"/>
    <property type="match status" value="1"/>
</dbReference>
<name>A0A2I8VNW8_9EURY</name>
<dbReference type="Gene3D" id="3.40.50.2000">
    <property type="entry name" value="Glycogen Phosphorylase B"/>
    <property type="match status" value="2"/>
</dbReference>
<evidence type="ECO:0000313" key="6">
    <source>
        <dbReference type="EMBL" id="AUV83621.1"/>
    </source>
</evidence>
<dbReference type="PANTHER" id="PTHR12526:SF640">
    <property type="entry name" value="COLANIC ACID BIOSYNTHESIS GLYCOSYLTRANSFERASE WCAL-RELATED"/>
    <property type="match status" value="1"/>
</dbReference>
<dbReference type="GeneID" id="35594397"/>
<dbReference type="EMBL" id="CP026309">
    <property type="protein sequence ID" value="AUV83621.1"/>
    <property type="molecule type" value="Genomic_DNA"/>
</dbReference>
<evidence type="ECO:0000256" key="3">
    <source>
        <dbReference type="SAM" id="MobiDB-lite"/>
    </source>
</evidence>
<dbReference type="InterPro" id="IPR001296">
    <property type="entry name" value="Glyco_trans_1"/>
</dbReference>
<dbReference type="CDD" id="cd03801">
    <property type="entry name" value="GT4_PimA-like"/>
    <property type="match status" value="1"/>
</dbReference>
<dbReference type="OrthoDB" id="131038at2157"/>
<dbReference type="SUPFAM" id="SSF53756">
    <property type="entry name" value="UDP-Glycosyltransferase/glycogen phosphorylase"/>
    <property type="match status" value="1"/>
</dbReference>
<dbReference type="GO" id="GO:0016757">
    <property type="term" value="F:glycosyltransferase activity"/>
    <property type="evidence" value="ECO:0007669"/>
    <property type="project" value="UniProtKB-KW"/>
</dbReference>
<dbReference type="Proteomes" id="UP000236584">
    <property type="component" value="Chromosome"/>
</dbReference>
<dbReference type="InterPro" id="IPR028098">
    <property type="entry name" value="Glyco_trans_4-like_N"/>
</dbReference>
<proteinExistence type="predicted"/>
<protein>
    <submittedName>
        <fullName evidence="6">Glycosyltransferase family 1 protein</fullName>
    </submittedName>
</protein>
<keyword evidence="1" id="KW-0328">Glycosyltransferase</keyword>
<evidence type="ECO:0000259" key="4">
    <source>
        <dbReference type="Pfam" id="PF00534"/>
    </source>
</evidence>
<evidence type="ECO:0000256" key="2">
    <source>
        <dbReference type="ARBA" id="ARBA00022679"/>
    </source>
</evidence>
<feature type="domain" description="Glycosyltransferase subfamily 4-like N-terminal" evidence="5">
    <location>
        <begin position="29"/>
        <end position="149"/>
    </location>
</feature>
<dbReference type="AlphaFoldDB" id="A0A2I8VNW8"/>
<accession>A0A2I8VNW8</accession>
<dbReference type="PANTHER" id="PTHR12526">
    <property type="entry name" value="GLYCOSYLTRANSFERASE"/>
    <property type="match status" value="1"/>
</dbReference>
<reference evidence="6 7" key="1">
    <citation type="submission" date="2018-01" db="EMBL/GenBank/DDBJ databases">
        <title>Complete genome sequence of Salinigranum rubrum GX10T, an extremely halophilic archaeon isolated from a marine solar saltern.</title>
        <authorList>
            <person name="Han S."/>
        </authorList>
    </citation>
    <scope>NUCLEOTIDE SEQUENCE [LARGE SCALE GENOMIC DNA]</scope>
    <source>
        <strain evidence="6 7">GX10</strain>
    </source>
</reference>
<keyword evidence="2 6" id="KW-0808">Transferase</keyword>
<sequence>MRVAFVVPGDFDTTSGGFRYDRRLVASLRETDDVTVHSVPWRRYPLAVADAPTTPLSRFSNQADVVVVDELAHPTFAPRCGRSPGDDTPVVALVHHLRCDEGGPEAPVARALERRFLARVDAAVCTSSATERAVETLSPSPLPTLVAPPTADQFDPDVSGEDVDARSTETPFRVVFLGSVVPRKRPLALVDALAALDDPWEATLVGPQPDERYAARVRSRCRRRGVADRVTLAGPLETADLADVLRRSHVLALPSRHEGFGIAALEGMGFGLPAVVTHSGGATDLVTHGETGFLVPPEGVGAVAAALSALAGDRTRLARMGRAALNRYHAHPPWEETAERVRSFLSRLADESVTPTPEAA</sequence>
<dbReference type="KEGG" id="srub:C2R22_19855"/>
<feature type="region of interest" description="Disordered" evidence="3">
    <location>
        <begin position="135"/>
        <end position="165"/>
    </location>
</feature>
<feature type="domain" description="Glycosyl transferase family 1" evidence="4">
    <location>
        <begin position="167"/>
        <end position="325"/>
    </location>
</feature>
<keyword evidence="7" id="KW-1185">Reference proteome</keyword>
<dbReference type="RefSeq" id="WP_103427310.1">
    <property type="nucleotide sequence ID" value="NZ_CP026309.1"/>
</dbReference>
<evidence type="ECO:0000259" key="5">
    <source>
        <dbReference type="Pfam" id="PF13579"/>
    </source>
</evidence>
<evidence type="ECO:0000256" key="1">
    <source>
        <dbReference type="ARBA" id="ARBA00022676"/>
    </source>
</evidence>
<gene>
    <name evidence="6" type="ORF">C2R22_19855</name>
</gene>
<dbReference type="Pfam" id="PF00534">
    <property type="entry name" value="Glycos_transf_1"/>
    <property type="match status" value="1"/>
</dbReference>
<organism evidence="6 7">
    <name type="scientific">Salinigranum rubrum</name>
    <dbReference type="NCBI Taxonomy" id="755307"/>
    <lineage>
        <taxon>Archaea</taxon>
        <taxon>Methanobacteriati</taxon>
        <taxon>Methanobacteriota</taxon>
        <taxon>Stenosarchaea group</taxon>
        <taxon>Halobacteria</taxon>
        <taxon>Halobacteriales</taxon>
        <taxon>Haloferacaceae</taxon>
        <taxon>Salinigranum</taxon>
    </lineage>
</organism>
<evidence type="ECO:0000313" key="7">
    <source>
        <dbReference type="Proteomes" id="UP000236584"/>
    </source>
</evidence>